<feature type="compositionally biased region" description="Polar residues" evidence="5">
    <location>
        <begin position="36"/>
        <end position="45"/>
    </location>
</feature>
<feature type="region of interest" description="Disordered" evidence="5">
    <location>
        <begin position="150"/>
        <end position="185"/>
    </location>
</feature>
<evidence type="ECO:0000256" key="4">
    <source>
        <dbReference type="RuleBase" id="RU367079"/>
    </source>
</evidence>
<evidence type="ECO:0000256" key="1">
    <source>
        <dbReference type="ARBA" id="ARBA00022448"/>
    </source>
</evidence>
<proteinExistence type="inferred from homology"/>
<evidence type="ECO:0000259" key="6">
    <source>
        <dbReference type="Pfam" id="PF04048"/>
    </source>
</evidence>
<dbReference type="GO" id="GO:0006904">
    <property type="term" value="P:vesicle docking involved in exocytosis"/>
    <property type="evidence" value="ECO:0007669"/>
    <property type="project" value="InterPro"/>
</dbReference>
<dbReference type="PANTHER" id="PTHR14146:SF0">
    <property type="entry name" value="EXOCYST COMPLEX COMPONENT 4"/>
    <property type="match status" value="1"/>
</dbReference>
<keyword evidence="1 4" id="KW-0813">Transport</keyword>
<dbReference type="InterPro" id="IPR039682">
    <property type="entry name" value="Sec8/EXOC4"/>
</dbReference>
<dbReference type="Pfam" id="PF20652">
    <property type="entry name" value="Sec8_C"/>
    <property type="match status" value="1"/>
</dbReference>
<name>A0A9Q3GCJ0_9BASI</name>
<feature type="compositionally biased region" description="Polar residues" evidence="5">
    <location>
        <begin position="82"/>
        <end position="103"/>
    </location>
</feature>
<dbReference type="GO" id="GO:0090522">
    <property type="term" value="P:vesicle tethering involved in exocytosis"/>
    <property type="evidence" value="ECO:0007669"/>
    <property type="project" value="UniProtKB-UniRule"/>
</dbReference>
<evidence type="ECO:0000256" key="5">
    <source>
        <dbReference type="SAM" id="MobiDB-lite"/>
    </source>
</evidence>
<evidence type="ECO:0000259" key="7">
    <source>
        <dbReference type="Pfam" id="PF20652"/>
    </source>
</evidence>
<dbReference type="EMBL" id="AVOT02000125">
    <property type="protein sequence ID" value="MBW0461217.1"/>
    <property type="molecule type" value="Genomic_DNA"/>
</dbReference>
<feature type="domain" description="Exocyst complex component Sec8 N-terminal" evidence="6">
    <location>
        <begin position="331"/>
        <end position="444"/>
    </location>
</feature>
<dbReference type="Pfam" id="PF04048">
    <property type="entry name" value="Sec8_N"/>
    <property type="match status" value="1"/>
</dbReference>
<dbReference type="GO" id="GO:0000145">
    <property type="term" value="C:exocyst"/>
    <property type="evidence" value="ECO:0007669"/>
    <property type="project" value="UniProtKB-UniRule"/>
</dbReference>
<feature type="compositionally biased region" description="Low complexity" evidence="5">
    <location>
        <begin position="125"/>
        <end position="139"/>
    </location>
</feature>
<organism evidence="8 9">
    <name type="scientific">Austropuccinia psidii MF-1</name>
    <dbReference type="NCBI Taxonomy" id="1389203"/>
    <lineage>
        <taxon>Eukaryota</taxon>
        <taxon>Fungi</taxon>
        <taxon>Dikarya</taxon>
        <taxon>Basidiomycota</taxon>
        <taxon>Pucciniomycotina</taxon>
        <taxon>Pucciniomycetes</taxon>
        <taxon>Pucciniales</taxon>
        <taxon>Sphaerophragmiaceae</taxon>
        <taxon>Austropuccinia</taxon>
    </lineage>
</organism>
<dbReference type="GO" id="GO:0015031">
    <property type="term" value="P:protein transport"/>
    <property type="evidence" value="ECO:0007669"/>
    <property type="project" value="UniProtKB-KW"/>
</dbReference>
<keyword evidence="3 4" id="KW-0653">Protein transport</keyword>
<reference evidence="8" key="1">
    <citation type="submission" date="2021-03" db="EMBL/GenBank/DDBJ databases">
        <title>Draft genome sequence of rust myrtle Austropuccinia psidii MF-1, a brazilian biotype.</title>
        <authorList>
            <person name="Quecine M.C."/>
            <person name="Pachon D.M.R."/>
            <person name="Bonatelli M.L."/>
            <person name="Correr F.H."/>
            <person name="Franceschini L.M."/>
            <person name="Leite T.F."/>
            <person name="Margarido G.R.A."/>
            <person name="Almeida C.A."/>
            <person name="Ferrarezi J.A."/>
            <person name="Labate C.A."/>
        </authorList>
    </citation>
    <scope>NUCLEOTIDE SEQUENCE</scope>
    <source>
        <strain evidence="8">MF-1</strain>
    </source>
</reference>
<feature type="domain" description="Exocyst complex component Sec8 middle helical bundle" evidence="7">
    <location>
        <begin position="641"/>
        <end position="978"/>
    </location>
</feature>
<gene>
    <name evidence="8" type="ORF">O181_000932</name>
</gene>
<comment type="similarity">
    <text evidence="4">Belongs to the SEC8 family.</text>
</comment>
<accession>A0A9Q3GCJ0</accession>
<feature type="region of interest" description="Disordered" evidence="5">
    <location>
        <begin position="123"/>
        <end position="142"/>
    </location>
</feature>
<evidence type="ECO:0000313" key="8">
    <source>
        <dbReference type="EMBL" id="MBW0461217.1"/>
    </source>
</evidence>
<evidence type="ECO:0000256" key="3">
    <source>
        <dbReference type="ARBA" id="ARBA00022927"/>
    </source>
</evidence>
<dbReference type="InterPro" id="IPR048630">
    <property type="entry name" value="Sec8_M"/>
</dbReference>
<feature type="compositionally biased region" description="Polar residues" evidence="5">
    <location>
        <begin position="168"/>
        <end position="177"/>
    </location>
</feature>
<evidence type="ECO:0000313" key="9">
    <source>
        <dbReference type="Proteomes" id="UP000765509"/>
    </source>
</evidence>
<comment type="caution">
    <text evidence="8">The sequence shown here is derived from an EMBL/GenBank/DDBJ whole genome shotgun (WGS) entry which is preliminary data.</text>
</comment>
<keyword evidence="9" id="KW-1185">Reference proteome</keyword>
<feature type="compositionally biased region" description="Polar residues" evidence="5">
    <location>
        <begin position="10"/>
        <end position="28"/>
    </location>
</feature>
<comment type="function">
    <text evidence="4">Component of the exocyst complex involved in the docking of exocytic vesicles with fusion sites on the plasma membrane.</text>
</comment>
<feature type="region of interest" description="Disordered" evidence="5">
    <location>
        <begin position="1"/>
        <end position="103"/>
    </location>
</feature>
<dbReference type="PANTHER" id="PTHR14146">
    <property type="entry name" value="EXOCYST COMPLEX COMPONENT 4"/>
    <property type="match status" value="1"/>
</dbReference>
<sequence>MSRTRDLRPNQPQNHSQPSIFQSNSTEPQPRRPSNDLVNFNNAAHSSPHLPPSRPQRSAARQPGIIVTNGSLNNPDDFYHSPLSSQSNSLQKSPEFQAQSSQINHQPIKRNNKLFQAITAHQDIQRQSPSNSNNNPNRNGYLNQDYRARQDISQSSSHDSQIDRIHQRSVSSSSNGSFDHHAKTDLLSPDELRDAKRLYGARNVIEAFSTQTVKQASLDRLKTRPHRAASNLNPQNSINQNHQLDQVPTMLNNQSYPLTPGFQEIERVLEKIKLNWDHTGIAGPNHDHHPSSHFTPVGLALELLDNENSNQSESKRSTDLIDQKEKSIPSLSSFLKLKAELEKALQLTIQASYRQFDASLTSYNLVKASVDQSYKKVSDLKAKLFECRLTLGTATPTSTFNNNSTSSKGTEMKILQTKREMLQEMLKLINTIDKLKQVPERLERLITSKSFLSATVLLVRSLKVINNPQLSEISGLSDLRSYLVNQESVLFEILIEELQNHLYLKTHFCDNKWSAYHKGQVTLPILQSLNQAKLDPFEPPFHQKKSLNKSKTWNLSHLSLNRNTTQLNQSHLTTSRLQEFLNNLLTKPQSNPLVDQADVFLELGSSEIHQSINDQNESDIRISLTNSGTLASKKLRNQITNPELDSFGYIESLIESLVVLRKISLGLDTILQRVPIEIYALVENTSNQVDERHEGAKRTFGVSSTSRCSLKRSLTMVNLLISTGQSQLPGTSPLNFATGSQASHLFSGFKINGNEIKELESIAHIIQDFFWTLYSKLDATLQSFRVLYEVSLRISERKDFKEDGIKPNLVLFSLLEVWKPIQSELLALIHAYLTESSSDQFSATEGIQAQARNHPSTITTRRNPMSSIAEVLKINISGGFASSNSNMPWKDSNKQLFKFKDSELKSSLKDLRLHESNLDSALRISVPGLVLNSKGVGGALLVTGLRNDDNSTGRAIGPHRLLVKSDAFHFDLLLKPTLEFLKRAKDVLPTGVMMGLNDEPSREMTEDTGLNDTELNLVENSSSGWNHDSGKKLTQFGGFSDFLDEFVLHSFLPQLEERIICIFEYFINAPDAFQNTTIEPSTNSALTATVSLRQMSVWHVPVAKSLTALLALVERICEMLHSTPFHQEKHGALLVSLVVQYYQKCYGRFKEIVVRESSETTLTVDENAPHANLKLAADWAQKPELFQCLQGLLSHSTLDDHTLKKLSKKCCKIEQQALKSRVLSSADLIQSSKKLTALAHLHSTMKCLIAFIRCLGSTVKVMPSSEDEELINGSLDQDLTSQFEPPVERHGIALGFRLPLTSTILRRFLLVHRSLSNLAQTILFTLHLELRLQAYHYINLTFKDGTYFLNSSDSTEPEPKIVELNSLINSSENSINESLNQSEKQFIFNGLVNLMNELMIDQIIKLKIGNELGFKKIYRNVVSLEQNMKSLINRNFFDHHNQSRKENLISESKSELSYGDFEKSRKFWEMGSNGHQAIMQSIRNGPVYSFEQYKKLLELTCNINGHSNLMYEKLTNAKLRPQHVPSIDHRNSIDGNLEKKKRIFNECLIELHASVIEEDEDEDS</sequence>
<keyword evidence="2 4" id="KW-0268">Exocytosis</keyword>
<dbReference type="OrthoDB" id="272977at2759"/>
<dbReference type="GO" id="GO:0006612">
    <property type="term" value="P:protein targeting to membrane"/>
    <property type="evidence" value="ECO:0007669"/>
    <property type="project" value="UniProtKB-UniRule"/>
</dbReference>
<dbReference type="GO" id="GO:0006893">
    <property type="term" value="P:Golgi to plasma membrane transport"/>
    <property type="evidence" value="ECO:0007669"/>
    <property type="project" value="TreeGrafter"/>
</dbReference>
<evidence type="ECO:0000256" key="2">
    <source>
        <dbReference type="ARBA" id="ARBA00022483"/>
    </source>
</evidence>
<protein>
    <recommendedName>
        <fullName evidence="4">Exocyst complex component Sec8</fullName>
    </recommendedName>
</protein>
<dbReference type="InterPro" id="IPR007191">
    <property type="entry name" value="Sec8_exocyst_N"/>
</dbReference>
<dbReference type="Proteomes" id="UP000765509">
    <property type="component" value="Unassembled WGS sequence"/>
</dbReference>